<evidence type="ECO:0008006" key="5">
    <source>
        <dbReference type="Google" id="ProtNLM"/>
    </source>
</evidence>
<reference evidence="3 4" key="1">
    <citation type="submission" date="2019-06" db="EMBL/GenBank/DDBJ databases">
        <title>Sequencing the genomes of 1000 actinobacteria strains.</title>
        <authorList>
            <person name="Klenk H.-P."/>
        </authorList>
    </citation>
    <scope>NUCLEOTIDE SEQUENCE [LARGE SCALE GENOMIC DNA]</scope>
    <source>
        <strain evidence="3 4">DSM 21776</strain>
    </source>
</reference>
<feature type="chain" id="PRO_5021990154" description="Lipoprotein" evidence="2">
    <location>
        <begin position="29"/>
        <end position="173"/>
    </location>
</feature>
<dbReference type="AlphaFoldDB" id="A0A543PPH7"/>
<protein>
    <recommendedName>
        <fullName evidence="5">Lipoprotein</fullName>
    </recommendedName>
</protein>
<comment type="caution">
    <text evidence="3">The sequence shown here is derived from an EMBL/GenBank/DDBJ whole genome shotgun (WGS) entry which is preliminary data.</text>
</comment>
<dbReference type="EMBL" id="VFQF01000002">
    <property type="protein sequence ID" value="TQN45974.1"/>
    <property type="molecule type" value="Genomic_DNA"/>
</dbReference>
<sequence>MRYALGLAAAVMALAGCTSSPGSSNSSAAATSTTPAANPASDPAVTATVLTCGTAPKALVDQASQSIAAHPGAVTATAYVFAATTDTGDWYVLGLDRDYVHDDGSPAGGASRSLALTNLSRPGTNGVAMIPLTVGLSERTPISWNRVSWTGDTLAAGQRAAKRAVECLETAPG</sequence>
<evidence type="ECO:0000256" key="2">
    <source>
        <dbReference type="SAM" id="SignalP"/>
    </source>
</evidence>
<dbReference type="OrthoDB" id="4868398at2"/>
<dbReference type="PROSITE" id="PS51257">
    <property type="entry name" value="PROKAR_LIPOPROTEIN"/>
    <property type="match status" value="1"/>
</dbReference>
<dbReference type="Proteomes" id="UP000320085">
    <property type="component" value="Unassembled WGS sequence"/>
</dbReference>
<gene>
    <name evidence="3" type="ORF">FHX52_2679</name>
</gene>
<dbReference type="RefSeq" id="WP_141822756.1">
    <property type="nucleotide sequence ID" value="NZ_VFQF01000002.1"/>
</dbReference>
<evidence type="ECO:0000313" key="4">
    <source>
        <dbReference type="Proteomes" id="UP000320085"/>
    </source>
</evidence>
<evidence type="ECO:0000313" key="3">
    <source>
        <dbReference type="EMBL" id="TQN45974.1"/>
    </source>
</evidence>
<organism evidence="3 4">
    <name type="scientific">Humibacillus xanthopallidus</name>
    <dbReference type="NCBI Taxonomy" id="412689"/>
    <lineage>
        <taxon>Bacteria</taxon>
        <taxon>Bacillati</taxon>
        <taxon>Actinomycetota</taxon>
        <taxon>Actinomycetes</taxon>
        <taxon>Micrococcales</taxon>
        <taxon>Intrasporangiaceae</taxon>
        <taxon>Humibacillus</taxon>
    </lineage>
</organism>
<evidence type="ECO:0000256" key="1">
    <source>
        <dbReference type="SAM" id="MobiDB-lite"/>
    </source>
</evidence>
<feature type="signal peptide" evidence="2">
    <location>
        <begin position="1"/>
        <end position="28"/>
    </location>
</feature>
<proteinExistence type="predicted"/>
<keyword evidence="2" id="KW-0732">Signal</keyword>
<name>A0A543PPH7_9MICO</name>
<feature type="region of interest" description="Disordered" evidence="1">
    <location>
        <begin position="23"/>
        <end position="42"/>
    </location>
</feature>
<accession>A0A543PPH7</accession>